<dbReference type="PANTHER" id="PTHR30151">
    <property type="entry name" value="ALKANE SULFONATE ABC TRANSPORTER-RELATED, MEMBRANE SUBUNIT"/>
    <property type="match status" value="1"/>
</dbReference>
<feature type="transmembrane region" description="Helical" evidence="7">
    <location>
        <begin position="113"/>
        <end position="132"/>
    </location>
</feature>
<dbReference type="Gene3D" id="1.10.3720.10">
    <property type="entry name" value="MetI-like"/>
    <property type="match status" value="1"/>
</dbReference>
<dbReference type="RefSeq" id="WP_306886732.1">
    <property type="nucleotide sequence ID" value="NZ_JAUSUL010000003.1"/>
</dbReference>
<evidence type="ECO:0000256" key="5">
    <source>
        <dbReference type="ARBA" id="ARBA00022989"/>
    </source>
</evidence>
<dbReference type="SUPFAM" id="SSF161098">
    <property type="entry name" value="MetI-like"/>
    <property type="match status" value="1"/>
</dbReference>
<keyword evidence="2 7" id="KW-0813">Transport</keyword>
<feature type="transmembrane region" description="Helical" evidence="7">
    <location>
        <begin position="215"/>
        <end position="236"/>
    </location>
</feature>
<organism evidence="9 10">
    <name type="scientific">Amorphus orientalis</name>
    <dbReference type="NCBI Taxonomy" id="649198"/>
    <lineage>
        <taxon>Bacteria</taxon>
        <taxon>Pseudomonadati</taxon>
        <taxon>Pseudomonadota</taxon>
        <taxon>Alphaproteobacteria</taxon>
        <taxon>Hyphomicrobiales</taxon>
        <taxon>Amorphaceae</taxon>
        <taxon>Amorphus</taxon>
    </lineage>
</organism>
<dbReference type="EMBL" id="JAUSUL010000003">
    <property type="protein sequence ID" value="MDQ0316857.1"/>
    <property type="molecule type" value="Genomic_DNA"/>
</dbReference>
<comment type="subcellular location">
    <subcellularLocation>
        <location evidence="1 7">Cell membrane</location>
        <topology evidence="1 7">Multi-pass membrane protein</topology>
    </subcellularLocation>
</comment>
<dbReference type="PROSITE" id="PS50928">
    <property type="entry name" value="ABC_TM1"/>
    <property type="match status" value="1"/>
</dbReference>
<comment type="similarity">
    <text evidence="7">Belongs to the binding-protein-dependent transport system permease family.</text>
</comment>
<evidence type="ECO:0000313" key="10">
    <source>
        <dbReference type="Proteomes" id="UP001229244"/>
    </source>
</evidence>
<dbReference type="Proteomes" id="UP001229244">
    <property type="component" value="Unassembled WGS sequence"/>
</dbReference>
<dbReference type="InterPro" id="IPR035906">
    <property type="entry name" value="MetI-like_sf"/>
</dbReference>
<name>A0AAE4AU86_9HYPH</name>
<evidence type="ECO:0000256" key="3">
    <source>
        <dbReference type="ARBA" id="ARBA00022475"/>
    </source>
</evidence>
<proteinExistence type="inferred from homology"/>
<evidence type="ECO:0000259" key="8">
    <source>
        <dbReference type="PROSITE" id="PS50928"/>
    </source>
</evidence>
<feature type="transmembrane region" description="Helical" evidence="7">
    <location>
        <begin position="183"/>
        <end position="203"/>
    </location>
</feature>
<protein>
    <submittedName>
        <fullName evidence="9">NitT/TauT family transport system permease protein</fullName>
    </submittedName>
</protein>
<dbReference type="AlphaFoldDB" id="A0AAE4AU86"/>
<dbReference type="GO" id="GO:0055085">
    <property type="term" value="P:transmembrane transport"/>
    <property type="evidence" value="ECO:0007669"/>
    <property type="project" value="InterPro"/>
</dbReference>
<feature type="transmembrane region" description="Helical" evidence="7">
    <location>
        <begin position="88"/>
        <end position="107"/>
    </location>
</feature>
<feature type="domain" description="ABC transmembrane type-1" evidence="8">
    <location>
        <begin position="53"/>
        <end position="231"/>
    </location>
</feature>
<reference evidence="9" key="1">
    <citation type="submission" date="2023-07" db="EMBL/GenBank/DDBJ databases">
        <title>Genomic Encyclopedia of Type Strains, Phase IV (KMG-IV): sequencing the most valuable type-strain genomes for metagenomic binning, comparative biology and taxonomic classification.</title>
        <authorList>
            <person name="Goeker M."/>
        </authorList>
    </citation>
    <scope>NUCLEOTIDE SEQUENCE</scope>
    <source>
        <strain evidence="9">DSM 21202</strain>
    </source>
</reference>
<gene>
    <name evidence="9" type="ORF">J2S73_003333</name>
</gene>
<dbReference type="GO" id="GO:0005886">
    <property type="term" value="C:plasma membrane"/>
    <property type="evidence" value="ECO:0007669"/>
    <property type="project" value="UniProtKB-SubCell"/>
</dbReference>
<sequence>MAGRLPILLSLLTWAILWELATRIAGSTMFPPLSTILLTVGDVVQLKSFQTALVVTARAFVIGMALALVVGIPVGALMGRFSAADKILNVWVNIFISAPLTAVVPALMPLLGIGETTVVATVFLFAVWVIIIDTREGIQGVSPSLVEMARSNGATRFQMFWKILLPSAMPEVMTGVRLGVVRGVKGVIIGQIVIALVGFGALFETYLQTFQMTRFWALVLVVFSLGFVLVELVGLLEKRLTFHAKSR</sequence>
<evidence type="ECO:0000256" key="7">
    <source>
        <dbReference type="RuleBase" id="RU363032"/>
    </source>
</evidence>
<evidence type="ECO:0000256" key="6">
    <source>
        <dbReference type="ARBA" id="ARBA00023136"/>
    </source>
</evidence>
<keyword evidence="5 7" id="KW-1133">Transmembrane helix</keyword>
<keyword evidence="6 7" id="KW-0472">Membrane</keyword>
<dbReference type="CDD" id="cd06261">
    <property type="entry name" value="TM_PBP2"/>
    <property type="match status" value="1"/>
</dbReference>
<evidence type="ECO:0000256" key="2">
    <source>
        <dbReference type="ARBA" id="ARBA00022448"/>
    </source>
</evidence>
<dbReference type="InterPro" id="IPR000515">
    <property type="entry name" value="MetI-like"/>
</dbReference>
<dbReference type="Pfam" id="PF00528">
    <property type="entry name" value="BPD_transp_1"/>
    <property type="match status" value="1"/>
</dbReference>
<comment type="caution">
    <text evidence="9">The sequence shown here is derived from an EMBL/GenBank/DDBJ whole genome shotgun (WGS) entry which is preliminary data.</text>
</comment>
<evidence type="ECO:0000313" key="9">
    <source>
        <dbReference type="EMBL" id="MDQ0316857.1"/>
    </source>
</evidence>
<keyword evidence="4 7" id="KW-0812">Transmembrane</keyword>
<evidence type="ECO:0000256" key="1">
    <source>
        <dbReference type="ARBA" id="ARBA00004651"/>
    </source>
</evidence>
<evidence type="ECO:0000256" key="4">
    <source>
        <dbReference type="ARBA" id="ARBA00022692"/>
    </source>
</evidence>
<accession>A0AAE4AU86</accession>
<keyword evidence="10" id="KW-1185">Reference proteome</keyword>
<keyword evidence="3" id="KW-1003">Cell membrane</keyword>
<dbReference type="PANTHER" id="PTHR30151:SF0">
    <property type="entry name" value="ABC TRANSPORTER PERMEASE PROTEIN MJ0413-RELATED"/>
    <property type="match status" value="1"/>
</dbReference>
<feature type="transmembrane region" description="Helical" evidence="7">
    <location>
        <begin position="50"/>
        <end position="76"/>
    </location>
</feature>